<proteinExistence type="predicted"/>
<dbReference type="EMBL" id="QTSX02000723">
    <property type="protein sequence ID" value="KAJ9086335.1"/>
    <property type="molecule type" value="Genomic_DNA"/>
</dbReference>
<keyword evidence="2" id="KW-1185">Reference proteome</keyword>
<evidence type="ECO:0000313" key="2">
    <source>
        <dbReference type="Proteomes" id="UP001165960"/>
    </source>
</evidence>
<sequence length="1049" mass="117596">MYSTTSAGRSVNRSKAEEELALNIKKATTPEETAPKQKHVRSCILFTWDFQSSKSFWAALQAQPLMAEEIQAFKALITIHKVIRGGHPMVLNDAFTEMNFIQSLARAAQTSDNFGYGGLIRGYIDYILKKLNFHRSHSQFNASFDYEDYVSLRGVADPNAGYEIIGELIALSETQDQFHRQVFRSLGGSPTNECKISCLVPLVEESHALYIFIKSMLTALYRSGDFYEALAPLREKYHSLHRSLRQFYYECSQIRYLTSLIAIPQLSADPPSLGAGDDSNRPMTPRFNPTPPPPAPIPDPTPDLFLEQKREYERLQQEAQQRAMQNQQQLELERINQQRAYEEQMRMQQAREQEELERMRQGQHQRQVQGRLLELEQEVFGLRAQRERESLALNQQTERVAQLERELQLRSHQLNQQDQHSQQMAKSQEEQVNLWKSKYEAIAKMYAQLRQEHLDLLAKYKQATAKLNQASEAVRAMERMRQESQQRVHETTALSSERDRMRAELDRNQNAHREEVARLRQEIEVGRSQLQELGQARGAEMSALVERLEQEKRRMDQELSAKASQVLQLQASRDKDAEDLAALQAAKDEEIAVLQAAMDQTLMALQNTSTSTSQSQDALNRKLASLTTENAAKLNKILDSIYRSCIAKVDQSLFELESSAHGGNPSATPEHALSLIEVVNAASGDFASTLLRFLADQADHSDVISHATEFSQLVSQLMLETKGITRLAEDDVSDQLIASGAVAGKAARKFFDKMLSANLTAIPALSRPDSVVHCNQSFQHDLTEITRIAETLVVKDASTMEVKNAGEDLGDLVEREMLNAANIIEKAAQRLSKLMDAPSDPHVTSTDRQVHSAILDSAMAITNAIAHLIKCATASQQEVVAQGRGSSTKTAFYKKNNRWTEGLISAAKAVALATNMLVEAADGVIHGTHSLEQLMVASNEVAAATAQLVAASRVKANLYSKAQEKLEAASKAVTSAARNLVKAVKEIDAKQREAKQSQLDLKSMAPHEFKVKEMEQQVSILKLEKELASARSELALMRKHSYHYSNEES</sequence>
<comment type="caution">
    <text evidence="1">The sequence shown here is derived from an EMBL/GenBank/DDBJ whole genome shotgun (WGS) entry which is preliminary data.</text>
</comment>
<accession>A0ACC2UGY5</accession>
<gene>
    <name evidence="1" type="primary">SLA2_1</name>
    <name evidence="1" type="ORF">DSO57_1005042</name>
</gene>
<reference evidence="1" key="1">
    <citation type="submission" date="2022-04" db="EMBL/GenBank/DDBJ databases">
        <title>Genome of the entomopathogenic fungus Entomophthora muscae.</title>
        <authorList>
            <person name="Elya C."/>
            <person name="Lovett B.R."/>
            <person name="Lee E."/>
            <person name="Macias A.M."/>
            <person name="Hajek A.E."/>
            <person name="De Bivort B.L."/>
            <person name="Kasson M.T."/>
            <person name="De Fine Licht H.H."/>
            <person name="Stajich J.E."/>
        </authorList>
    </citation>
    <scope>NUCLEOTIDE SEQUENCE</scope>
    <source>
        <strain evidence="1">Berkeley</strain>
    </source>
</reference>
<evidence type="ECO:0000313" key="1">
    <source>
        <dbReference type="EMBL" id="KAJ9086335.1"/>
    </source>
</evidence>
<organism evidence="1 2">
    <name type="scientific">Entomophthora muscae</name>
    <dbReference type="NCBI Taxonomy" id="34485"/>
    <lineage>
        <taxon>Eukaryota</taxon>
        <taxon>Fungi</taxon>
        <taxon>Fungi incertae sedis</taxon>
        <taxon>Zoopagomycota</taxon>
        <taxon>Entomophthoromycotina</taxon>
        <taxon>Entomophthoromycetes</taxon>
        <taxon>Entomophthorales</taxon>
        <taxon>Entomophthoraceae</taxon>
        <taxon>Entomophthora</taxon>
    </lineage>
</organism>
<name>A0ACC2UGY5_9FUNG</name>
<dbReference type="Proteomes" id="UP001165960">
    <property type="component" value="Unassembled WGS sequence"/>
</dbReference>
<protein>
    <submittedName>
        <fullName evidence="1">Sla2 Src-like adaptor 2</fullName>
    </submittedName>
</protein>